<evidence type="ECO:0000256" key="7">
    <source>
        <dbReference type="ARBA" id="ARBA00023136"/>
    </source>
</evidence>
<feature type="transmembrane region" description="Helical" evidence="8">
    <location>
        <begin position="226"/>
        <end position="256"/>
    </location>
</feature>
<evidence type="ECO:0000313" key="11">
    <source>
        <dbReference type="Proteomes" id="UP001201980"/>
    </source>
</evidence>
<protein>
    <recommendedName>
        <fullName evidence="4 8">Protein PNS1</fullName>
    </recommendedName>
</protein>
<feature type="transmembrane region" description="Helical" evidence="8">
    <location>
        <begin position="465"/>
        <end position="484"/>
    </location>
</feature>
<organism evidence="10 11">
    <name type="scientific">Zalerion maritima</name>
    <dbReference type="NCBI Taxonomy" id="339359"/>
    <lineage>
        <taxon>Eukaryota</taxon>
        <taxon>Fungi</taxon>
        <taxon>Dikarya</taxon>
        <taxon>Ascomycota</taxon>
        <taxon>Pezizomycotina</taxon>
        <taxon>Sordariomycetes</taxon>
        <taxon>Lulworthiomycetidae</taxon>
        <taxon>Lulworthiales</taxon>
        <taxon>Lulworthiaceae</taxon>
        <taxon>Zalerion</taxon>
    </lineage>
</organism>
<feature type="compositionally biased region" description="Low complexity" evidence="9">
    <location>
        <begin position="15"/>
        <end position="26"/>
    </location>
</feature>
<name>A0AAD5RPW3_9PEZI</name>
<sequence>MGENDSYYRPGGGVQPQQQGYQPGQPMNANYQPPPQPQPQYQHQQNGGAPPPYSYTPQVPPQGEKYTFDQAFKVEGGPKYHDIWAGVLFILVVIGFGVVSGLSLYTYSNHKSAYGNGIDDGVVSAGLSTNALILYCIVLGVAFVFSYLYIELARRFTKQFIWITGILNIIWCFVTAFYMLAKKAYGGGIVFLIFGVFIAFCFWSWRRKIPFSALMLKTSVDVSKKYGHVYLVSLIGGIVGVGLAIWWAATIIGIYAAWDPNSGSECGVGGCSQAKVNGLIAFSVFAVFWISEWLKNTIHTIVSGVYGSWYFCKNNFPKNATRGAAKRALTYSFGSISLGSLIVAIIQFLRQIAATAAQQEGAGGDIVGYVCFCVASCILGILEWAVEFLNRYAFSHIALYGKSYIAAAKDTWKLIKDRGIDALINECLIGPVLGFGATFIGYACALLAFIYLLITDPSYNSDGTYTAFIVAFAFLIGFQIANIFTTPLSSGVDTIFVAMAWDPEVMIREHPDLYHEMVKVYPHVQQAIHA</sequence>
<keyword evidence="11" id="KW-1185">Reference proteome</keyword>
<dbReference type="GO" id="GO:0022857">
    <property type="term" value="F:transmembrane transporter activity"/>
    <property type="evidence" value="ECO:0007669"/>
    <property type="project" value="UniProtKB-UniRule"/>
</dbReference>
<dbReference type="Pfam" id="PF04515">
    <property type="entry name" value="Choline_transpo"/>
    <property type="match status" value="1"/>
</dbReference>
<dbReference type="AlphaFoldDB" id="A0AAD5RPW3"/>
<keyword evidence="7 8" id="KW-0472">Membrane</keyword>
<reference evidence="10" key="1">
    <citation type="submission" date="2022-07" db="EMBL/GenBank/DDBJ databases">
        <title>Draft genome sequence of Zalerion maritima ATCC 34329, a (micro)plastics degrading marine fungus.</title>
        <authorList>
            <person name="Paco A."/>
            <person name="Goncalves M.F.M."/>
            <person name="Rocha-Santos T.A.P."/>
            <person name="Alves A."/>
        </authorList>
    </citation>
    <scope>NUCLEOTIDE SEQUENCE</scope>
    <source>
        <strain evidence="10">ATCC 34329</strain>
    </source>
</reference>
<feature type="region of interest" description="Disordered" evidence="9">
    <location>
        <begin position="1"/>
        <end position="60"/>
    </location>
</feature>
<proteinExistence type="inferred from homology"/>
<feature type="transmembrane region" description="Helical" evidence="8">
    <location>
        <begin position="185"/>
        <end position="205"/>
    </location>
</feature>
<dbReference type="PANTHER" id="PTHR12385">
    <property type="entry name" value="CHOLINE TRANSPORTER-LIKE (SLC FAMILY 44)"/>
    <property type="match status" value="1"/>
</dbReference>
<feature type="transmembrane region" description="Helical" evidence="8">
    <location>
        <begin position="127"/>
        <end position="148"/>
    </location>
</feature>
<feature type="transmembrane region" description="Helical" evidence="8">
    <location>
        <begin position="328"/>
        <end position="346"/>
    </location>
</feature>
<evidence type="ECO:0000256" key="2">
    <source>
        <dbReference type="ARBA" id="ARBA00004651"/>
    </source>
</evidence>
<gene>
    <name evidence="10" type="ORF">MKZ38_001718</name>
</gene>
<evidence type="ECO:0000256" key="4">
    <source>
        <dbReference type="ARBA" id="ARBA00015388"/>
    </source>
</evidence>
<evidence type="ECO:0000313" key="10">
    <source>
        <dbReference type="EMBL" id="KAJ2901533.1"/>
    </source>
</evidence>
<keyword evidence="6 8" id="KW-1133">Transmembrane helix</keyword>
<feature type="transmembrane region" description="Helical" evidence="8">
    <location>
        <begin position="366"/>
        <end position="386"/>
    </location>
</feature>
<evidence type="ECO:0000256" key="5">
    <source>
        <dbReference type="ARBA" id="ARBA00022692"/>
    </source>
</evidence>
<dbReference type="GO" id="GO:0005886">
    <property type="term" value="C:plasma membrane"/>
    <property type="evidence" value="ECO:0007669"/>
    <property type="project" value="UniProtKB-SubCell"/>
</dbReference>
<evidence type="ECO:0000256" key="3">
    <source>
        <dbReference type="ARBA" id="ARBA00007168"/>
    </source>
</evidence>
<accession>A0AAD5RPW3</accession>
<dbReference type="EMBL" id="JAKWBI020000148">
    <property type="protein sequence ID" value="KAJ2901533.1"/>
    <property type="molecule type" value="Genomic_DNA"/>
</dbReference>
<comment type="function">
    <text evidence="1 8">Probably involved in transport through the plasma membrane.</text>
</comment>
<evidence type="ECO:0000256" key="8">
    <source>
        <dbReference type="RuleBase" id="RU368066"/>
    </source>
</evidence>
<dbReference type="PANTHER" id="PTHR12385:SF4">
    <property type="entry name" value="PROTEIN PNS1"/>
    <property type="match status" value="1"/>
</dbReference>
<keyword evidence="5 8" id="KW-0812">Transmembrane</keyword>
<feature type="transmembrane region" description="Helical" evidence="8">
    <location>
        <begin position="428"/>
        <end position="453"/>
    </location>
</feature>
<comment type="caution">
    <text evidence="10">The sequence shown here is derived from an EMBL/GenBank/DDBJ whole genome shotgun (WGS) entry which is preliminary data.</text>
</comment>
<evidence type="ECO:0000256" key="1">
    <source>
        <dbReference type="ARBA" id="ARBA00002957"/>
    </source>
</evidence>
<feature type="transmembrane region" description="Helical" evidence="8">
    <location>
        <begin position="160"/>
        <end position="179"/>
    </location>
</feature>
<comment type="subcellular location">
    <subcellularLocation>
        <location evidence="2 8">Cell membrane</location>
        <topology evidence="2 8">Multi-pass membrane protein</topology>
    </subcellularLocation>
</comment>
<comment type="similarity">
    <text evidence="3 8">Belongs to the CTL (choline transporter-like) family.</text>
</comment>
<dbReference type="InterPro" id="IPR007603">
    <property type="entry name" value="Choline_transptr-like"/>
</dbReference>
<feature type="transmembrane region" description="Helical" evidence="8">
    <location>
        <begin position="276"/>
        <end position="294"/>
    </location>
</feature>
<feature type="transmembrane region" description="Helical" evidence="8">
    <location>
        <begin position="83"/>
        <end position="107"/>
    </location>
</feature>
<dbReference type="Proteomes" id="UP001201980">
    <property type="component" value="Unassembled WGS sequence"/>
</dbReference>
<evidence type="ECO:0000256" key="9">
    <source>
        <dbReference type="SAM" id="MobiDB-lite"/>
    </source>
</evidence>
<feature type="compositionally biased region" description="Pro residues" evidence="9">
    <location>
        <begin position="49"/>
        <end position="60"/>
    </location>
</feature>
<evidence type="ECO:0000256" key="6">
    <source>
        <dbReference type="ARBA" id="ARBA00022989"/>
    </source>
</evidence>